<dbReference type="EMBL" id="NIVS01000028">
    <property type="protein sequence ID" value="OWQ52643.1"/>
    <property type="molecule type" value="Genomic_DNA"/>
</dbReference>
<evidence type="ECO:0008006" key="4">
    <source>
        <dbReference type="Google" id="ProtNLM"/>
    </source>
</evidence>
<dbReference type="AlphaFoldDB" id="A0A246HMD7"/>
<dbReference type="Proteomes" id="UP000198157">
    <property type="component" value="Unassembled WGS sequence"/>
</dbReference>
<organism evidence="2 3">
    <name type="scientific">Stenotrophomonas maltophilia</name>
    <name type="common">Pseudomonas maltophilia</name>
    <name type="synonym">Xanthomonas maltophilia</name>
    <dbReference type="NCBI Taxonomy" id="40324"/>
    <lineage>
        <taxon>Bacteria</taxon>
        <taxon>Pseudomonadati</taxon>
        <taxon>Pseudomonadota</taxon>
        <taxon>Gammaproteobacteria</taxon>
        <taxon>Lysobacterales</taxon>
        <taxon>Lysobacteraceae</taxon>
        <taxon>Stenotrophomonas</taxon>
        <taxon>Stenotrophomonas maltophilia group</taxon>
    </lineage>
</organism>
<comment type="caution">
    <text evidence="2">The sequence shown here is derived from an EMBL/GenBank/DDBJ whole genome shotgun (WGS) entry which is preliminary data.</text>
</comment>
<feature type="chain" id="PRO_5011992554" description="Secreted protein" evidence="1">
    <location>
        <begin position="23"/>
        <end position="160"/>
    </location>
</feature>
<sequence>MLKGFKSLAAAALCLLGLFTFAQNAAAAQWVESGRTAYLKYSFFGSFADHTCSVGSAPIQSFPGSCANDAASGWTANYSASSGLSNSQVISCGVNPFQLGSACYGLAYAINGQAYAGGLPAACNLGTRAVVTSNSMETVEIQYEELDVDVIESAREYICQ</sequence>
<protein>
    <recommendedName>
        <fullName evidence="4">Secreted protein</fullName>
    </recommendedName>
</protein>
<keyword evidence="1" id="KW-0732">Signal</keyword>
<evidence type="ECO:0000256" key="1">
    <source>
        <dbReference type="SAM" id="SignalP"/>
    </source>
</evidence>
<evidence type="ECO:0000313" key="2">
    <source>
        <dbReference type="EMBL" id="OWQ52643.1"/>
    </source>
</evidence>
<proteinExistence type="predicted"/>
<name>A0A246HMD7_STEMA</name>
<feature type="signal peptide" evidence="1">
    <location>
        <begin position="1"/>
        <end position="22"/>
    </location>
</feature>
<reference evidence="2 3" key="1">
    <citation type="submission" date="2017-06" db="EMBL/GenBank/DDBJ databases">
        <authorList>
            <person name="Kim H.J."/>
            <person name="Triplett B.A."/>
        </authorList>
    </citation>
    <scope>NUCLEOTIDE SEQUENCE [LARGE SCALE GENOMIC DNA]</scope>
    <source>
        <strain evidence="2 3">13146</strain>
    </source>
</reference>
<accession>A0A246HMD7</accession>
<dbReference type="OrthoDB" id="6046245at2"/>
<gene>
    <name evidence="2" type="ORF">CEE60_12050</name>
</gene>
<evidence type="ECO:0000313" key="3">
    <source>
        <dbReference type="Proteomes" id="UP000198157"/>
    </source>
</evidence>